<feature type="transmembrane region" description="Helical" evidence="1">
    <location>
        <begin position="27"/>
        <end position="47"/>
    </location>
</feature>
<evidence type="ECO:0000313" key="2">
    <source>
        <dbReference type="EMBL" id="QJW96561.1"/>
    </source>
</evidence>
<proteinExistence type="predicted"/>
<keyword evidence="1" id="KW-0472">Membrane</keyword>
<protein>
    <submittedName>
        <fullName evidence="2">Uncharacterized protein</fullName>
    </submittedName>
</protein>
<gene>
    <name evidence="2" type="ORF">FTUN_4118</name>
</gene>
<dbReference type="AlphaFoldDB" id="A0A6M5YTG7"/>
<organism evidence="2 3">
    <name type="scientific">Frigoriglobus tundricola</name>
    <dbReference type="NCBI Taxonomy" id="2774151"/>
    <lineage>
        <taxon>Bacteria</taxon>
        <taxon>Pseudomonadati</taxon>
        <taxon>Planctomycetota</taxon>
        <taxon>Planctomycetia</taxon>
        <taxon>Gemmatales</taxon>
        <taxon>Gemmataceae</taxon>
        <taxon>Frigoriglobus</taxon>
    </lineage>
</organism>
<dbReference type="EMBL" id="CP053452">
    <property type="protein sequence ID" value="QJW96561.1"/>
    <property type="molecule type" value="Genomic_DNA"/>
</dbReference>
<sequence length="53" mass="5863">MLTAAERGEAVGEALRPVQNTTEEDQVTFWLVVYAALAVSLLIFAIAHHMKYS</sequence>
<dbReference type="Proteomes" id="UP000503447">
    <property type="component" value="Chromosome"/>
</dbReference>
<dbReference type="KEGG" id="ftj:FTUN_4118"/>
<keyword evidence="1" id="KW-0812">Transmembrane</keyword>
<evidence type="ECO:0000313" key="3">
    <source>
        <dbReference type="Proteomes" id="UP000503447"/>
    </source>
</evidence>
<dbReference type="RefSeq" id="WP_171472118.1">
    <property type="nucleotide sequence ID" value="NZ_CP053452.2"/>
</dbReference>
<keyword evidence="1" id="KW-1133">Transmembrane helix</keyword>
<keyword evidence="3" id="KW-1185">Reference proteome</keyword>
<reference evidence="3" key="1">
    <citation type="submission" date="2020-05" db="EMBL/GenBank/DDBJ databases">
        <title>Frigoriglobus tundricola gen. nov., sp. nov., a psychrotolerant cellulolytic planctomycete of the family Gemmataceae with two divergent copies of 16S rRNA gene.</title>
        <authorList>
            <person name="Kulichevskaya I.S."/>
            <person name="Ivanova A.A."/>
            <person name="Naumoff D.G."/>
            <person name="Beletsky A.V."/>
            <person name="Rijpstra W.I.C."/>
            <person name="Sinninghe Damste J.S."/>
            <person name="Mardanov A.V."/>
            <person name="Ravin N.V."/>
            <person name="Dedysh S.N."/>
        </authorList>
    </citation>
    <scope>NUCLEOTIDE SEQUENCE [LARGE SCALE GENOMIC DNA]</scope>
    <source>
        <strain evidence="3">PL17</strain>
    </source>
</reference>
<evidence type="ECO:0000256" key="1">
    <source>
        <dbReference type="SAM" id="Phobius"/>
    </source>
</evidence>
<accession>A0A6M5YTG7</accession>
<name>A0A6M5YTG7_9BACT</name>